<keyword evidence="2" id="KW-1185">Reference proteome</keyword>
<dbReference type="Proteomes" id="UP000828941">
    <property type="component" value="Chromosome 5"/>
</dbReference>
<accession>A0ACB9PAM8</accession>
<evidence type="ECO:0000313" key="1">
    <source>
        <dbReference type="EMBL" id="KAI4345869.1"/>
    </source>
</evidence>
<proteinExistence type="predicted"/>
<dbReference type="EMBL" id="CM039430">
    <property type="protein sequence ID" value="KAI4345869.1"/>
    <property type="molecule type" value="Genomic_DNA"/>
</dbReference>
<evidence type="ECO:0000313" key="2">
    <source>
        <dbReference type="Proteomes" id="UP000828941"/>
    </source>
</evidence>
<reference evidence="1 2" key="1">
    <citation type="journal article" date="2022" name="DNA Res.">
        <title>Chromosomal-level genome assembly of the orchid tree Bauhinia variegata (Leguminosae; Cercidoideae) supports the allotetraploid origin hypothesis of Bauhinia.</title>
        <authorList>
            <person name="Zhong Y."/>
            <person name="Chen Y."/>
            <person name="Zheng D."/>
            <person name="Pang J."/>
            <person name="Liu Y."/>
            <person name="Luo S."/>
            <person name="Meng S."/>
            <person name="Qian L."/>
            <person name="Wei D."/>
            <person name="Dai S."/>
            <person name="Zhou R."/>
        </authorList>
    </citation>
    <scope>NUCLEOTIDE SEQUENCE [LARGE SCALE GENOMIC DNA]</scope>
    <source>
        <strain evidence="1">BV-YZ2020</strain>
    </source>
</reference>
<protein>
    <submittedName>
        <fullName evidence="1">Uncharacterized protein</fullName>
    </submittedName>
</protein>
<sequence length="770" mass="85432">MAENQSFSSGVSSSAEATSSPGVAAGIEFESNPNQRLSSVLLNEFNYLPWSRAITLALGGRSKLSFIDDQAFIPDASSQDYATWLSKDQLVRSWILNSMDPQLAEIFSYSDSAAQLWMAVRDMYGQQNNSARIFELQRDIVNLQQSGKPFVQLLGSLKKMWNELEVYRPHTVDAAVLRKRVEEDKIFQLLASLGSDYEDLRSHILMSPELPSFSSICSTIQREEVRRKVMKVEHKSPLSDTRAYATNHQPKRETYYKGKRPDLKCDHCHHLGHLIERCWVLHPELKPKFPKDKGPSKHRAHVTETLQGDMVNYNSNPISLINEFAAYLQQKGDKDLSNPANSNSTAFLGKFAGLLANSERSSHGNNEGISTALSTALKFSTVHDFWIVDSGATDHMTNKLTNLFDFKKFSTPSHVSVANGYGVPVIGSGKLKDLVTKKTIGEGFFLQGNNIAGSGLPVLPNSPSTAADRSSNPISSVSADRDTDQSANSPSDTNAIHSDCSQVDSSNCSQYESSPVGSLSPMCQDVPQPRRYPTRNHAPPKKLQDFITYSVYHPTSSSFLSKKHVNLQNLGDTNLPFLVTLNPDHTPRNTLLKWTTGHPVPSGAATKASYQLHHIQGKRRIWFCGAYTGYGSHEDGLKAGKIAAHGILGSSCALLSNPKHMVPSWTELGARLFVTRFLRIFGSTGCLIFNINGDISFVDKDEGLLNLILILIASRDSYAASSKLKKHREWWTPVFFTATTASARFFFDHVSRKNTLAQARRNISRHYDLV</sequence>
<comment type="caution">
    <text evidence="1">The sequence shown here is derived from an EMBL/GenBank/DDBJ whole genome shotgun (WGS) entry which is preliminary data.</text>
</comment>
<organism evidence="1 2">
    <name type="scientific">Bauhinia variegata</name>
    <name type="common">Purple orchid tree</name>
    <name type="synonym">Phanera variegata</name>
    <dbReference type="NCBI Taxonomy" id="167791"/>
    <lineage>
        <taxon>Eukaryota</taxon>
        <taxon>Viridiplantae</taxon>
        <taxon>Streptophyta</taxon>
        <taxon>Embryophyta</taxon>
        <taxon>Tracheophyta</taxon>
        <taxon>Spermatophyta</taxon>
        <taxon>Magnoliopsida</taxon>
        <taxon>eudicotyledons</taxon>
        <taxon>Gunneridae</taxon>
        <taxon>Pentapetalae</taxon>
        <taxon>rosids</taxon>
        <taxon>fabids</taxon>
        <taxon>Fabales</taxon>
        <taxon>Fabaceae</taxon>
        <taxon>Cercidoideae</taxon>
        <taxon>Cercideae</taxon>
        <taxon>Bauhiniinae</taxon>
        <taxon>Bauhinia</taxon>
    </lineage>
</organism>
<gene>
    <name evidence="1" type="ORF">L6164_012957</name>
</gene>
<name>A0ACB9PAM8_BAUVA</name>